<keyword evidence="6" id="KW-1185">Reference proteome</keyword>
<name>A0A926ET23_9FIRM</name>
<feature type="domain" description="Peptidoglycan hydrolase PcsB coiled-coil" evidence="4">
    <location>
        <begin position="100"/>
        <end position="170"/>
    </location>
</feature>
<feature type="coiled-coil region" evidence="2">
    <location>
        <begin position="172"/>
        <end position="241"/>
    </location>
</feature>
<dbReference type="InterPro" id="IPR016047">
    <property type="entry name" value="M23ase_b-sheet_dom"/>
</dbReference>
<dbReference type="CDD" id="cd12797">
    <property type="entry name" value="M23_peptidase"/>
    <property type="match status" value="1"/>
</dbReference>
<keyword evidence="1" id="KW-0732">Signal</keyword>
<reference evidence="5" key="1">
    <citation type="submission" date="2020-08" db="EMBL/GenBank/DDBJ databases">
        <title>Genome public.</title>
        <authorList>
            <person name="Liu C."/>
            <person name="Sun Q."/>
        </authorList>
    </citation>
    <scope>NUCLEOTIDE SEQUENCE</scope>
    <source>
        <strain evidence="5">BX21</strain>
    </source>
</reference>
<dbReference type="Gene3D" id="6.10.250.3150">
    <property type="match status" value="1"/>
</dbReference>
<evidence type="ECO:0000313" key="6">
    <source>
        <dbReference type="Proteomes" id="UP000601171"/>
    </source>
</evidence>
<dbReference type="PANTHER" id="PTHR21666">
    <property type="entry name" value="PEPTIDASE-RELATED"/>
    <property type="match status" value="1"/>
</dbReference>
<dbReference type="AlphaFoldDB" id="A0A926ET23"/>
<protein>
    <submittedName>
        <fullName evidence="5">DUF3450 family protein</fullName>
    </submittedName>
</protein>
<evidence type="ECO:0000256" key="2">
    <source>
        <dbReference type="SAM" id="Coils"/>
    </source>
</evidence>
<dbReference type="Proteomes" id="UP000601171">
    <property type="component" value="Unassembled WGS sequence"/>
</dbReference>
<organism evidence="5 6">
    <name type="scientific">Paratissierella segnis</name>
    <dbReference type="NCBI Taxonomy" id="2763679"/>
    <lineage>
        <taxon>Bacteria</taxon>
        <taxon>Bacillati</taxon>
        <taxon>Bacillota</taxon>
        <taxon>Tissierellia</taxon>
        <taxon>Tissierellales</taxon>
        <taxon>Tissierellaceae</taxon>
        <taxon>Paratissierella</taxon>
    </lineage>
</organism>
<dbReference type="InterPro" id="IPR050570">
    <property type="entry name" value="Cell_wall_metabolism_enzyme"/>
</dbReference>
<dbReference type="Pfam" id="PF01551">
    <property type="entry name" value="Peptidase_M23"/>
    <property type="match status" value="1"/>
</dbReference>
<sequence>MKKKSLFTILLTMLILSLTFVQVYGDNLNNLKNQQKNINSKLKQTKDQINSTHNQKKDVSQQIHELDLKLDNATVELENVGKQLDKLNNNIKKTTEELHDAEKKLDNKKDLFNKRVRVMYQNGNVGYLEVLLSSGNIKDFLSRKEMIQSIADHDKELIAYMKEQRDIINSKKTELEAQRASVEATKVKIEARKKDLEVATREKENLMSRLQKDIKEYEKAYDQLNEEAKAIESKIVKLQRNTGPYSGGKMGWPVPAGYTRISSPYGYRIHPIFKTKKLHTGIDIPVPTGTSVMAASDGVIIYSDWLGSYGKAVMVEHGGGIVTLYGHNSSLVAKVGQNVKRGETIAKAGSTGNSTGPHCHFEVRKNGVYVDPMPWFK</sequence>
<evidence type="ECO:0000313" key="5">
    <source>
        <dbReference type="EMBL" id="MBC8586937.1"/>
    </source>
</evidence>
<dbReference type="PANTHER" id="PTHR21666:SF289">
    <property type="entry name" value="L-ALA--D-GLU ENDOPEPTIDASE"/>
    <property type="match status" value="1"/>
</dbReference>
<dbReference type="EMBL" id="JACRTG010000004">
    <property type="protein sequence ID" value="MBC8586937.1"/>
    <property type="molecule type" value="Genomic_DNA"/>
</dbReference>
<feature type="coiled-coil region" evidence="2">
    <location>
        <begin position="28"/>
        <end position="111"/>
    </location>
</feature>
<gene>
    <name evidence="5" type="ORF">H8707_01610</name>
</gene>
<evidence type="ECO:0000259" key="3">
    <source>
        <dbReference type="Pfam" id="PF01551"/>
    </source>
</evidence>
<dbReference type="Gene3D" id="2.70.70.10">
    <property type="entry name" value="Glucose Permease (Domain IIA)"/>
    <property type="match status" value="1"/>
</dbReference>
<dbReference type="InterPro" id="IPR011055">
    <property type="entry name" value="Dup_hybrid_motif"/>
</dbReference>
<comment type="caution">
    <text evidence="5">The sequence shown here is derived from an EMBL/GenBank/DDBJ whole genome shotgun (WGS) entry which is preliminary data.</text>
</comment>
<feature type="domain" description="M23ase beta-sheet core" evidence="3">
    <location>
        <begin position="278"/>
        <end position="372"/>
    </location>
</feature>
<dbReference type="Pfam" id="PF24568">
    <property type="entry name" value="CC_PcsB"/>
    <property type="match status" value="1"/>
</dbReference>
<proteinExistence type="predicted"/>
<dbReference type="SUPFAM" id="SSF51261">
    <property type="entry name" value="Duplicated hybrid motif"/>
    <property type="match status" value="1"/>
</dbReference>
<dbReference type="InterPro" id="IPR057309">
    <property type="entry name" value="PcsB_CC"/>
</dbReference>
<evidence type="ECO:0000256" key="1">
    <source>
        <dbReference type="ARBA" id="ARBA00022729"/>
    </source>
</evidence>
<dbReference type="RefSeq" id="WP_262428407.1">
    <property type="nucleotide sequence ID" value="NZ_JACRTG010000004.1"/>
</dbReference>
<keyword evidence="2" id="KW-0175">Coiled coil</keyword>
<evidence type="ECO:0000259" key="4">
    <source>
        <dbReference type="Pfam" id="PF24568"/>
    </source>
</evidence>
<accession>A0A926ET23</accession>
<dbReference type="GO" id="GO:0004222">
    <property type="term" value="F:metalloendopeptidase activity"/>
    <property type="evidence" value="ECO:0007669"/>
    <property type="project" value="TreeGrafter"/>
</dbReference>
<dbReference type="FunFam" id="2.70.70.10:FF:000006">
    <property type="entry name" value="M23 family peptidase"/>
    <property type="match status" value="1"/>
</dbReference>